<proteinExistence type="predicted"/>
<evidence type="ECO:0000313" key="2">
    <source>
        <dbReference type="EMBL" id="UJF33933.1"/>
    </source>
</evidence>
<protein>
    <submittedName>
        <fullName evidence="2">Asparagine synthase-related protein</fullName>
    </submittedName>
</protein>
<dbReference type="InterPro" id="IPR001962">
    <property type="entry name" value="Asn_synthase"/>
</dbReference>
<gene>
    <name evidence="2" type="ORF">L0M14_01360</name>
</gene>
<organism evidence="2 3">
    <name type="scientific">Paenibacillus hexagrammi</name>
    <dbReference type="NCBI Taxonomy" id="2908839"/>
    <lineage>
        <taxon>Bacteria</taxon>
        <taxon>Bacillati</taxon>
        <taxon>Bacillota</taxon>
        <taxon>Bacilli</taxon>
        <taxon>Bacillales</taxon>
        <taxon>Paenibacillaceae</taxon>
        <taxon>Paenibacillus</taxon>
    </lineage>
</organism>
<accession>A0ABY3SJE8</accession>
<dbReference type="InterPro" id="IPR014729">
    <property type="entry name" value="Rossmann-like_a/b/a_fold"/>
</dbReference>
<dbReference type="Pfam" id="PF00733">
    <property type="entry name" value="Asn_synthase"/>
    <property type="match status" value="1"/>
</dbReference>
<sequence>MSNHQGVSSTKLSLRYGLWERDPTCDARVVRFCLSLPLEQYVQNGVSRSLIRRSTNGYLPDEVRMNQRIYGIQGADWIHRVLPSWGVVSEEVQALCRDSFLAGLLHIDQIQASLAKIGPQPKPEQAYDPHVKIIMQASIVARFLKRMM</sequence>
<reference evidence="2 3" key="1">
    <citation type="journal article" date="2024" name="Int. J. Syst. Evol. Microbiol.">
        <title>Paenibacillus hexagrammi sp. nov., a novel bacterium isolated from the gut content of Hexagrammos agrammus.</title>
        <authorList>
            <person name="Jung H.K."/>
            <person name="Kim D.G."/>
            <person name="Zin H."/>
            <person name="Park J."/>
            <person name="Jung H."/>
            <person name="Kim Y.O."/>
            <person name="Kong H.J."/>
            <person name="Kim J.W."/>
            <person name="Kim Y.S."/>
        </authorList>
    </citation>
    <scope>NUCLEOTIDE SEQUENCE [LARGE SCALE GENOMIC DNA]</scope>
    <source>
        <strain evidence="2 3">YPD9-1</strain>
    </source>
</reference>
<dbReference type="Gene3D" id="3.40.50.620">
    <property type="entry name" value="HUPs"/>
    <property type="match status" value="1"/>
</dbReference>
<dbReference type="EMBL" id="CP090978">
    <property type="protein sequence ID" value="UJF33933.1"/>
    <property type="molecule type" value="Genomic_DNA"/>
</dbReference>
<evidence type="ECO:0000259" key="1">
    <source>
        <dbReference type="Pfam" id="PF00733"/>
    </source>
</evidence>
<keyword evidence="3" id="KW-1185">Reference proteome</keyword>
<evidence type="ECO:0000313" key="3">
    <source>
        <dbReference type="Proteomes" id="UP001649230"/>
    </source>
</evidence>
<name>A0ABY3SJE8_9BACL</name>
<dbReference type="Proteomes" id="UP001649230">
    <property type="component" value="Chromosome"/>
</dbReference>
<dbReference type="RefSeq" id="WP_235120324.1">
    <property type="nucleotide sequence ID" value="NZ_CP090978.1"/>
</dbReference>
<feature type="domain" description="Asparagine synthetase" evidence="1">
    <location>
        <begin position="15"/>
        <end position="68"/>
    </location>
</feature>
<dbReference type="SUPFAM" id="SSF52402">
    <property type="entry name" value="Adenine nucleotide alpha hydrolases-like"/>
    <property type="match status" value="1"/>
</dbReference>